<dbReference type="GO" id="GO:0042981">
    <property type="term" value="P:regulation of apoptotic process"/>
    <property type="evidence" value="ECO:0007669"/>
    <property type="project" value="InterPro"/>
</dbReference>
<evidence type="ECO:0000259" key="9">
    <source>
        <dbReference type="PROSITE" id="PS50089"/>
    </source>
</evidence>
<evidence type="ECO:0000313" key="14">
    <source>
        <dbReference type="RefSeq" id="XP_024941225.1"/>
    </source>
</evidence>
<evidence type="ECO:0000313" key="13">
    <source>
        <dbReference type="RefSeq" id="XP_015596117.1"/>
    </source>
</evidence>
<dbReference type="Proteomes" id="UP000694920">
    <property type="component" value="Unplaced"/>
</dbReference>
<keyword evidence="12" id="KW-1185">Reference proteome</keyword>
<dbReference type="Pfam" id="PF13923">
    <property type="entry name" value="zf-C3HC4_2"/>
    <property type="match status" value="1"/>
</dbReference>
<dbReference type="PIRSF" id="PIRSF015614">
    <property type="entry name" value="TRAF"/>
    <property type="match status" value="1"/>
</dbReference>
<dbReference type="Gene3D" id="3.30.40.10">
    <property type="entry name" value="Zinc/RING finger domain, C3HC4 (zinc finger)"/>
    <property type="match status" value="2"/>
</dbReference>
<dbReference type="SUPFAM" id="SSF49599">
    <property type="entry name" value="TRAF domain-like"/>
    <property type="match status" value="2"/>
</dbReference>
<dbReference type="PROSITE" id="PS50145">
    <property type="entry name" value="ZF_TRAF"/>
    <property type="match status" value="1"/>
</dbReference>
<keyword evidence="8" id="KW-0175">Coiled coil</keyword>
<evidence type="ECO:0000256" key="6">
    <source>
        <dbReference type="ARBA" id="ARBA00022833"/>
    </source>
</evidence>
<comment type="subcellular location">
    <subcellularLocation>
        <location evidence="1">Cytoplasm</location>
    </subcellularLocation>
</comment>
<evidence type="ECO:0000256" key="8">
    <source>
        <dbReference type="SAM" id="Coils"/>
    </source>
</evidence>
<dbReference type="PROSITE" id="PS50089">
    <property type="entry name" value="ZF_RING_2"/>
    <property type="match status" value="1"/>
</dbReference>
<dbReference type="RefSeq" id="XP_024941225.1">
    <property type="nucleotide sequence ID" value="XM_025085457.1"/>
</dbReference>
<dbReference type="InterPro" id="IPR002083">
    <property type="entry name" value="MATH/TRAF_dom"/>
</dbReference>
<dbReference type="GO" id="GO:0008270">
    <property type="term" value="F:zinc ion binding"/>
    <property type="evidence" value="ECO:0007669"/>
    <property type="project" value="UniProtKB-KW"/>
</dbReference>
<dbReference type="InterPro" id="IPR008974">
    <property type="entry name" value="TRAF-like"/>
</dbReference>
<feature type="domain" description="MATH" evidence="10">
    <location>
        <begin position="261"/>
        <end position="402"/>
    </location>
</feature>
<dbReference type="GO" id="GO:0031663">
    <property type="term" value="P:lipopolysaccharide-mediated signaling pathway"/>
    <property type="evidence" value="ECO:0007669"/>
    <property type="project" value="TreeGrafter"/>
</dbReference>
<evidence type="ECO:0000256" key="7">
    <source>
        <dbReference type="PROSITE-ProRule" id="PRU00207"/>
    </source>
</evidence>
<dbReference type="PROSITE" id="PS00518">
    <property type="entry name" value="ZF_RING_1"/>
    <property type="match status" value="1"/>
</dbReference>
<keyword evidence="2" id="KW-0963">Cytoplasm</keyword>
<dbReference type="InterPro" id="IPR001293">
    <property type="entry name" value="Znf_TRAF"/>
</dbReference>
<dbReference type="GO" id="GO:0045087">
    <property type="term" value="P:innate immune response"/>
    <property type="evidence" value="ECO:0007669"/>
    <property type="project" value="TreeGrafter"/>
</dbReference>
<dbReference type="KEGG" id="ccin:107268152"/>
<evidence type="ECO:0000259" key="10">
    <source>
        <dbReference type="PROSITE" id="PS50144"/>
    </source>
</evidence>
<organism evidence="12 14">
    <name type="scientific">Cephus cinctus</name>
    <name type="common">Wheat stem sawfly</name>
    <dbReference type="NCBI Taxonomy" id="211228"/>
    <lineage>
        <taxon>Eukaryota</taxon>
        <taxon>Metazoa</taxon>
        <taxon>Ecdysozoa</taxon>
        <taxon>Arthropoda</taxon>
        <taxon>Hexapoda</taxon>
        <taxon>Insecta</taxon>
        <taxon>Pterygota</taxon>
        <taxon>Neoptera</taxon>
        <taxon>Endopterygota</taxon>
        <taxon>Hymenoptera</taxon>
        <taxon>Cephoidea</taxon>
        <taxon>Cephidae</taxon>
        <taxon>Cephus</taxon>
    </lineage>
</organism>
<proteinExistence type="predicted"/>
<feature type="coiled-coil region" evidence="8">
    <location>
        <begin position="206"/>
        <end position="240"/>
    </location>
</feature>
<evidence type="ECO:0000256" key="2">
    <source>
        <dbReference type="ARBA" id="ARBA00022490"/>
    </source>
</evidence>
<dbReference type="SUPFAM" id="SSF57850">
    <property type="entry name" value="RING/U-box"/>
    <property type="match status" value="1"/>
</dbReference>
<keyword evidence="5 7" id="KW-0863">Zinc-finger</keyword>
<dbReference type="PANTHER" id="PTHR10131:SF152">
    <property type="entry name" value="TNF RECEPTOR-ASSOCIATED FACTOR 6"/>
    <property type="match status" value="1"/>
</dbReference>
<dbReference type="InterPro" id="IPR012227">
    <property type="entry name" value="TNF_rcpt-assoc_TRAF_met"/>
</dbReference>
<dbReference type="Gene3D" id="2.60.210.10">
    <property type="entry name" value="Apoptosis, Tumor Necrosis Factor Receptor Associated Protein 2, Chain A"/>
    <property type="match status" value="1"/>
</dbReference>
<dbReference type="InterPro" id="IPR017907">
    <property type="entry name" value="Znf_RING_CS"/>
</dbReference>
<evidence type="ECO:0000256" key="3">
    <source>
        <dbReference type="ARBA" id="ARBA00022723"/>
    </source>
</evidence>
<dbReference type="InterPro" id="IPR013083">
    <property type="entry name" value="Znf_RING/FYVE/PHD"/>
</dbReference>
<dbReference type="CTD" id="7189"/>
<accession>A0AAJ7W1M6</accession>
<evidence type="ECO:0000259" key="11">
    <source>
        <dbReference type="PROSITE" id="PS50145"/>
    </source>
</evidence>
<dbReference type="AlphaFoldDB" id="A0AAJ7W1M6"/>
<dbReference type="GO" id="GO:0061630">
    <property type="term" value="F:ubiquitin protein ligase activity"/>
    <property type="evidence" value="ECO:0007669"/>
    <property type="project" value="TreeGrafter"/>
</dbReference>
<feature type="zinc finger region" description="TRAF-type" evidence="7">
    <location>
        <begin position="99"/>
        <end position="145"/>
    </location>
</feature>
<dbReference type="PANTHER" id="PTHR10131">
    <property type="entry name" value="TNF RECEPTOR ASSOCIATED FACTOR"/>
    <property type="match status" value="1"/>
</dbReference>
<evidence type="ECO:0000256" key="1">
    <source>
        <dbReference type="ARBA" id="ARBA00004496"/>
    </source>
</evidence>
<keyword evidence="3 7" id="KW-0479">Metal-binding</keyword>
<name>A0AAJ7W1M6_CEPCN</name>
<protein>
    <submittedName>
        <fullName evidence="13 14">TNF receptor-associated factor 6</fullName>
    </submittedName>
</protein>
<keyword evidence="13 14" id="KW-0675">Receptor</keyword>
<dbReference type="GeneID" id="107268152"/>
<dbReference type="RefSeq" id="XP_015596117.1">
    <property type="nucleotide sequence ID" value="XM_015740631.2"/>
</dbReference>
<evidence type="ECO:0000256" key="5">
    <source>
        <dbReference type="ARBA" id="ARBA00022771"/>
    </source>
</evidence>
<dbReference type="GO" id="GO:0043122">
    <property type="term" value="P:regulation of canonical NF-kappaB signal transduction"/>
    <property type="evidence" value="ECO:0007669"/>
    <property type="project" value="TreeGrafter"/>
</dbReference>
<feature type="domain" description="RING-type" evidence="9">
    <location>
        <begin position="34"/>
        <end position="73"/>
    </location>
</feature>
<dbReference type="Pfam" id="PF02176">
    <property type="entry name" value="zf-TRAF"/>
    <property type="match status" value="1"/>
</dbReference>
<keyword evidence="4" id="KW-0677">Repeat</keyword>
<dbReference type="Pfam" id="PF21355">
    <property type="entry name" value="TRAF-mep_MATH"/>
    <property type="match status" value="1"/>
</dbReference>
<dbReference type="InterPro" id="IPR001841">
    <property type="entry name" value="Znf_RING"/>
</dbReference>
<dbReference type="PROSITE" id="PS50144">
    <property type="entry name" value="MATH"/>
    <property type="match status" value="1"/>
</dbReference>
<feature type="domain" description="TRAF-type" evidence="11">
    <location>
        <begin position="99"/>
        <end position="145"/>
    </location>
</feature>
<sequence length="405" mass="46238">MAKAPHSEDGIKIAEESGICGDSDGLHLESRFECPICLTWLREPVLTSCGHKFCSECINTWLRKEGASCPVDSKPLKPESDLFRDLYTSREISQQRTHCPYQEFGCALELSRMDLEAHVSQCPHRRNFECPFKKAGCLEDFQSEEARSSHLEKSIVSHLTLLGSALPRLTSLVESNARDLESKFWEAPPKNASTSVAKDGNSSPLLTEWQQLLKSLYERIVVLEQQNRELNIMLSNQRNQLTTMQTSIRFNNEEMNLKHCNGLYIWRLASFADKLETMRSDPLKMFYSPGFYTSPNGYKICARINISSKNPHFLSLLVHLMHSKNDDALDWPFNGLISFVLVHASDSERNIRETAASKPELEAFRKPTSELNKRSFGYTEFVAVRDLDDFLQDDSLIFRIEVRSA</sequence>
<keyword evidence="6 7" id="KW-0862">Zinc</keyword>
<dbReference type="SMART" id="SM00184">
    <property type="entry name" value="RING"/>
    <property type="match status" value="1"/>
</dbReference>
<reference evidence="13 14" key="1">
    <citation type="submission" date="2025-04" db="UniProtKB">
        <authorList>
            <consortium name="RefSeq"/>
        </authorList>
    </citation>
    <scope>IDENTIFICATION</scope>
</reference>
<evidence type="ECO:0000256" key="4">
    <source>
        <dbReference type="ARBA" id="ARBA00022737"/>
    </source>
</evidence>
<gene>
    <name evidence="13 14" type="primary">LOC107268152</name>
</gene>
<dbReference type="InterPro" id="IPR049342">
    <property type="entry name" value="TRAF1-6_MATH_dom"/>
</dbReference>
<dbReference type="GO" id="GO:0005737">
    <property type="term" value="C:cytoplasm"/>
    <property type="evidence" value="ECO:0007669"/>
    <property type="project" value="UniProtKB-SubCell"/>
</dbReference>
<evidence type="ECO:0000313" key="12">
    <source>
        <dbReference type="Proteomes" id="UP000694920"/>
    </source>
</evidence>